<sequence length="477" mass="50979">MVLLPFSTKLLLPFDRLMHDPVETIKNALSRALAHYRPIAGRLDGKGDIACSSEGRVRGSVRRLRAGGSHGHVAVDGPHRRLPGVFCRDVDPLLLVQVMEFSVGAVGELARGVSPLSVIPVWHWDDSLMGLPRRWLRRGGRVRRHDVQAVATVIWRCRTRAAMSPGDPTSSALLSFPCNARAHVVARAGYYGNCVVGQMVPAMSGAVASSSIAHHVSLIRHAKEKVLDLLSGFGSSDGGVAEHYWKTKCPSPPLTAIPPLSPCAPLTTMPVRSGGGASAVQICRAARWESMETRQGQQDLRGGGAWRGQRSASQGWLARRGGRGGGEVAGGDEEEGRPARMRRKVEERQVDWYNRLAVVSWLNLGFDAADFGSGGAAHVTWQCGMRSGRDVVNVSSLCVMMPEHADAFLGELESVERAQGYVGVAQGYDKGEAVGAVIGGCEAEAGEGRGLDGGGDGADDGERDGNDRRQWASGCSR</sequence>
<dbReference type="Pfam" id="PF02458">
    <property type="entry name" value="Transferase"/>
    <property type="match status" value="1"/>
</dbReference>
<dbReference type="AlphaFoldDB" id="A0A368RQW4"/>
<organism evidence="3">
    <name type="scientific">Setaria italica</name>
    <name type="common">Foxtail millet</name>
    <name type="synonym">Panicum italicum</name>
    <dbReference type="NCBI Taxonomy" id="4555"/>
    <lineage>
        <taxon>Eukaryota</taxon>
        <taxon>Viridiplantae</taxon>
        <taxon>Streptophyta</taxon>
        <taxon>Embryophyta</taxon>
        <taxon>Tracheophyta</taxon>
        <taxon>Spermatophyta</taxon>
        <taxon>Magnoliopsida</taxon>
        <taxon>Liliopsida</taxon>
        <taxon>Poales</taxon>
        <taxon>Poaceae</taxon>
        <taxon>PACMAD clade</taxon>
        <taxon>Panicoideae</taxon>
        <taxon>Panicodae</taxon>
        <taxon>Paniceae</taxon>
        <taxon>Cenchrinae</taxon>
        <taxon>Setaria</taxon>
    </lineage>
</organism>
<evidence type="ECO:0000256" key="2">
    <source>
        <dbReference type="SAM" id="MobiDB-lite"/>
    </source>
</evidence>
<feature type="region of interest" description="Disordered" evidence="2">
    <location>
        <begin position="294"/>
        <end position="341"/>
    </location>
</feature>
<accession>A0A368RQW4</accession>
<dbReference type="OrthoDB" id="671439at2759"/>
<gene>
    <name evidence="3" type="ORF">SETIT_7G012300v2</name>
</gene>
<dbReference type="PANTHER" id="PTHR31147">
    <property type="entry name" value="ACYL TRANSFERASE 4"/>
    <property type="match status" value="1"/>
</dbReference>
<comment type="similarity">
    <text evidence="1">Belongs to the plant acyltransferase family.</text>
</comment>
<proteinExistence type="inferred from homology"/>
<dbReference type="InterPro" id="IPR023213">
    <property type="entry name" value="CAT-like_dom_sf"/>
</dbReference>
<feature type="region of interest" description="Disordered" evidence="2">
    <location>
        <begin position="445"/>
        <end position="477"/>
    </location>
</feature>
<evidence type="ECO:0000256" key="1">
    <source>
        <dbReference type="ARBA" id="ARBA00009861"/>
    </source>
</evidence>
<protein>
    <submittedName>
        <fullName evidence="3">Uncharacterized protein</fullName>
    </submittedName>
</protein>
<dbReference type="InterPro" id="IPR050898">
    <property type="entry name" value="Plant_acyltransferase"/>
</dbReference>
<dbReference type="PANTHER" id="PTHR31147:SF55">
    <property type="entry name" value="HXXXD-TYPE ACYL-TRANSFERASE FAMILY PROTEIN"/>
    <property type="match status" value="1"/>
</dbReference>
<reference evidence="3" key="1">
    <citation type="journal article" date="2012" name="Nat. Biotechnol.">
        <title>Reference genome sequence of the model plant Setaria.</title>
        <authorList>
            <person name="Bennetzen J.L."/>
            <person name="Schmutz J."/>
            <person name="Wang H."/>
            <person name="Percifield R."/>
            <person name="Hawkins J."/>
            <person name="Pontaroli A.C."/>
            <person name="Estep M."/>
            <person name="Feng L."/>
            <person name="Vaughn J.N."/>
            <person name="Grimwood J."/>
            <person name="Jenkins J."/>
            <person name="Barry K."/>
            <person name="Lindquist E."/>
            <person name="Hellsten U."/>
            <person name="Deshpande S."/>
            <person name="Wang X."/>
            <person name="Wu X."/>
            <person name="Mitros T."/>
            <person name="Triplett J."/>
            <person name="Yang X."/>
            <person name="Ye C.Y."/>
            <person name="Mauro-Herrera M."/>
            <person name="Wang L."/>
            <person name="Li P."/>
            <person name="Sharma M."/>
            <person name="Sharma R."/>
            <person name="Ronald P.C."/>
            <person name="Panaud O."/>
            <person name="Kellogg E.A."/>
            <person name="Brutnell T.P."/>
            <person name="Doust A.N."/>
            <person name="Tuskan G.A."/>
            <person name="Rokhsar D."/>
            <person name="Devos K.M."/>
        </authorList>
    </citation>
    <scope>NUCLEOTIDE SEQUENCE [LARGE SCALE GENOMIC DNA]</scope>
    <source>
        <strain evidence="3">Yugu1</strain>
    </source>
</reference>
<evidence type="ECO:0000313" key="3">
    <source>
        <dbReference type="EMBL" id="RCV32555.1"/>
    </source>
</evidence>
<name>A0A368RQW4_SETIT</name>
<dbReference type="Gene3D" id="3.30.559.10">
    <property type="entry name" value="Chloramphenicol acetyltransferase-like domain"/>
    <property type="match status" value="2"/>
</dbReference>
<dbReference type="EMBL" id="CM003534">
    <property type="protein sequence ID" value="RCV32555.1"/>
    <property type="molecule type" value="Genomic_DNA"/>
</dbReference>
<dbReference type="GO" id="GO:0016747">
    <property type="term" value="F:acyltransferase activity, transferring groups other than amino-acyl groups"/>
    <property type="evidence" value="ECO:0007669"/>
    <property type="project" value="UniProtKB-ARBA"/>
</dbReference>
<reference evidence="3" key="2">
    <citation type="submission" date="2015-07" db="EMBL/GenBank/DDBJ databases">
        <authorList>
            <person name="Noorani M."/>
        </authorList>
    </citation>
    <scope>NUCLEOTIDE SEQUENCE</scope>
    <source>
        <strain evidence="3">Yugu1</strain>
    </source>
</reference>